<dbReference type="PANTHER" id="PTHR33406">
    <property type="entry name" value="MEMBRANE PROTEIN MJ1562-RELATED"/>
    <property type="match status" value="1"/>
</dbReference>
<evidence type="ECO:0000313" key="9">
    <source>
        <dbReference type="Proteomes" id="UP000016648"/>
    </source>
</evidence>
<keyword evidence="4 6" id="KW-1133">Transmembrane helix</keyword>
<feature type="transmembrane region" description="Helical" evidence="6">
    <location>
        <begin position="647"/>
        <end position="667"/>
    </location>
</feature>
<feature type="transmembrane region" description="Helical" evidence="6">
    <location>
        <begin position="21"/>
        <end position="38"/>
    </location>
</feature>
<keyword evidence="2" id="KW-1003">Cell membrane</keyword>
<evidence type="ECO:0000256" key="4">
    <source>
        <dbReference type="ARBA" id="ARBA00022989"/>
    </source>
</evidence>
<comment type="caution">
    <text evidence="8">The sequence shown here is derived from an EMBL/GenBank/DDBJ whole genome shotgun (WGS) entry which is preliminary data.</text>
</comment>
<evidence type="ECO:0000256" key="6">
    <source>
        <dbReference type="SAM" id="Phobius"/>
    </source>
</evidence>
<keyword evidence="3 6" id="KW-0812">Transmembrane</keyword>
<feature type="transmembrane region" description="Helical" evidence="6">
    <location>
        <begin position="421"/>
        <end position="439"/>
    </location>
</feature>
<feature type="transmembrane region" description="Helical" evidence="6">
    <location>
        <begin position="622"/>
        <end position="640"/>
    </location>
</feature>
<keyword evidence="9" id="KW-1185">Reference proteome</keyword>
<organism evidence="8 9">
    <name type="scientific">Segatella baroniae F0067</name>
    <dbReference type="NCBI Taxonomy" id="1115809"/>
    <lineage>
        <taxon>Bacteria</taxon>
        <taxon>Pseudomonadati</taxon>
        <taxon>Bacteroidota</taxon>
        <taxon>Bacteroidia</taxon>
        <taxon>Bacteroidales</taxon>
        <taxon>Prevotellaceae</taxon>
        <taxon>Segatella</taxon>
    </lineage>
</organism>
<accession>U2QFI2</accession>
<dbReference type="GO" id="GO:0005886">
    <property type="term" value="C:plasma membrane"/>
    <property type="evidence" value="ECO:0007669"/>
    <property type="project" value="UniProtKB-SubCell"/>
</dbReference>
<sequence>MKIERINHKFKQLTKWTLSHRLIVTALFTAVVAFSFMGTKRIVMRTSFDDYFVGDDPMLLKTNEFKSIFGNDYYVAVLVRNKDLFSTRSLTLIRQLSNELKDSLSYADKVTSLTDLEFAVGTEDGMTIEQIVPERIPTDATALREIKRKAYSKPYLARKMVSSDATMTWIMVKLRPFPEDSVWKQTSDIAPDMLTGKEAGHIIGKAKYAELSPNASGMPYLGYEKFIYLQSELGRLFLFAFMVSIVVMLFVTRSLRGVVAPLLTSILALVIGFGVIGWAGLYIDMSTSMIAVILTFACSIAYNIHLYNFFKTRFVETGRRRVAIVEAVSETGWGVLLSGLTTVAAMMTFLAMKIVPMKAIGVNTSLCLLSVLLTCLFITPVMLSFGKDHKPIDNMSKSLEGYFGNLFERFGSFIVRKHRPIIASSVLITALCGVGLFFIEPAFDIEKTMGHKIPYVKKFLDLCRTELGSMYAYDLMITLPHDNDAKKPENLQRLDRLAATADGYKLTKRHNSITDIVKDMNCTLNGNNQQFYRIPADANMVAQLLLLYENAGGTESEYWMDYDYKRFRLQIEMKDYNSNEAEKEMAALEREARRLFPGAHVTVVGNLPQFTVMQQYVERGQMWSMLLSVLVIGLILVLIFGNWKVGLVGMIPNIAPAIIVGGVMGWLDYPLDMMTASLIPMVLGIAVDDTIHFINHSHVAYDRYGNYQQAINRTFRTEGLAIVMSTIIVSATFAGFILSDATQIRNWGILAVAGMVSALLADLFLTPILFKYLRVFGNDKKTGTPQ</sequence>
<dbReference type="InterPro" id="IPR004869">
    <property type="entry name" value="MMPL_dom"/>
</dbReference>
<feature type="transmembrane region" description="Helical" evidence="6">
    <location>
        <begin position="749"/>
        <end position="770"/>
    </location>
</feature>
<dbReference type="AlphaFoldDB" id="U2QFI2"/>
<dbReference type="Proteomes" id="UP000016648">
    <property type="component" value="Unassembled WGS sequence"/>
</dbReference>
<dbReference type="EMBL" id="AWEY01000008">
    <property type="protein sequence ID" value="ERK40068.1"/>
    <property type="molecule type" value="Genomic_DNA"/>
</dbReference>
<evidence type="ECO:0000256" key="5">
    <source>
        <dbReference type="ARBA" id="ARBA00023136"/>
    </source>
</evidence>
<feature type="transmembrane region" description="Helical" evidence="6">
    <location>
        <begin position="289"/>
        <end position="310"/>
    </location>
</feature>
<evidence type="ECO:0000256" key="2">
    <source>
        <dbReference type="ARBA" id="ARBA00022475"/>
    </source>
</evidence>
<evidence type="ECO:0000256" key="1">
    <source>
        <dbReference type="ARBA" id="ARBA00004651"/>
    </source>
</evidence>
<feature type="transmembrane region" description="Helical" evidence="6">
    <location>
        <begin position="331"/>
        <end position="354"/>
    </location>
</feature>
<dbReference type="Pfam" id="PF03176">
    <property type="entry name" value="MMPL"/>
    <property type="match status" value="2"/>
</dbReference>
<dbReference type="InterPro" id="IPR050545">
    <property type="entry name" value="Mycobact_MmpL"/>
</dbReference>
<evidence type="ECO:0000259" key="7">
    <source>
        <dbReference type="PROSITE" id="PS50156"/>
    </source>
</evidence>
<dbReference type="PANTHER" id="PTHR33406:SF12">
    <property type="entry name" value="BLR2997 PROTEIN"/>
    <property type="match status" value="1"/>
</dbReference>
<gene>
    <name evidence="8" type="ORF">HMPREF9135_0296</name>
</gene>
<feature type="transmembrane region" description="Helical" evidence="6">
    <location>
        <begin position="233"/>
        <end position="251"/>
    </location>
</feature>
<evidence type="ECO:0000256" key="3">
    <source>
        <dbReference type="ARBA" id="ARBA00022692"/>
    </source>
</evidence>
<comment type="subcellular location">
    <subcellularLocation>
        <location evidence="1">Cell membrane</location>
        <topology evidence="1">Multi-pass membrane protein</topology>
    </subcellularLocation>
</comment>
<feature type="domain" description="SSD" evidence="7">
    <location>
        <begin position="259"/>
        <end position="385"/>
    </location>
</feature>
<dbReference type="Gene3D" id="1.20.1640.10">
    <property type="entry name" value="Multidrug efflux transporter AcrB transmembrane domain"/>
    <property type="match status" value="2"/>
</dbReference>
<keyword evidence="5 6" id="KW-0472">Membrane</keyword>
<feature type="transmembrane region" description="Helical" evidence="6">
    <location>
        <begin position="360"/>
        <end position="385"/>
    </location>
</feature>
<feature type="transmembrane region" description="Helical" evidence="6">
    <location>
        <begin position="715"/>
        <end position="737"/>
    </location>
</feature>
<protein>
    <submittedName>
        <fullName evidence="8">Membrane protein, MMPL family</fullName>
    </submittedName>
</protein>
<name>U2QFI2_9BACT</name>
<dbReference type="SUPFAM" id="SSF82866">
    <property type="entry name" value="Multidrug efflux transporter AcrB transmembrane domain"/>
    <property type="match status" value="2"/>
</dbReference>
<proteinExistence type="predicted"/>
<dbReference type="PROSITE" id="PS50156">
    <property type="entry name" value="SSD"/>
    <property type="match status" value="1"/>
</dbReference>
<feature type="transmembrane region" description="Helical" evidence="6">
    <location>
        <begin position="673"/>
        <end position="694"/>
    </location>
</feature>
<reference evidence="8 9" key="1">
    <citation type="submission" date="2013-08" db="EMBL/GenBank/DDBJ databases">
        <authorList>
            <person name="Durkin A.S."/>
            <person name="Haft D.R."/>
            <person name="McCorrison J."/>
            <person name="Torralba M."/>
            <person name="Gillis M."/>
            <person name="Haft D.H."/>
            <person name="Methe B."/>
            <person name="Sutton G."/>
            <person name="Nelson K.E."/>
        </authorList>
    </citation>
    <scope>NUCLEOTIDE SEQUENCE [LARGE SCALE GENOMIC DNA]</scope>
    <source>
        <strain evidence="8 9">F0067</strain>
    </source>
</reference>
<dbReference type="PATRIC" id="fig|1115809.3.peg.779"/>
<dbReference type="RefSeq" id="WP_021589197.1">
    <property type="nucleotide sequence ID" value="NZ_AWEY01000008.1"/>
</dbReference>
<dbReference type="InterPro" id="IPR000731">
    <property type="entry name" value="SSD"/>
</dbReference>
<evidence type="ECO:0000313" key="8">
    <source>
        <dbReference type="EMBL" id="ERK40068.1"/>
    </source>
</evidence>
<feature type="transmembrane region" description="Helical" evidence="6">
    <location>
        <begin position="258"/>
        <end position="283"/>
    </location>
</feature>